<evidence type="ECO:0000256" key="1">
    <source>
        <dbReference type="SAM" id="MobiDB-lite"/>
    </source>
</evidence>
<proteinExistence type="predicted"/>
<evidence type="ECO:0000313" key="3">
    <source>
        <dbReference type="Proteomes" id="UP000479710"/>
    </source>
</evidence>
<gene>
    <name evidence="2" type="ORF">E2562_005270</name>
</gene>
<dbReference type="EMBL" id="SPHZ02000003">
    <property type="protein sequence ID" value="KAF0923309.1"/>
    <property type="molecule type" value="Genomic_DNA"/>
</dbReference>
<feature type="compositionally biased region" description="Low complexity" evidence="1">
    <location>
        <begin position="1"/>
        <end position="13"/>
    </location>
</feature>
<organism evidence="2 3">
    <name type="scientific">Oryza meyeriana var. granulata</name>
    <dbReference type="NCBI Taxonomy" id="110450"/>
    <lineage>
        <taxon>Eukaryota</taxon>
        <taxon>Viridiplantae</taxon>
        <taxon>Streptophyta</taxon>
        <taxon>Embryophyta</taxon>
        <taxon>Tracheophyta</taxon>
        <taxon>Spermatophyta</taxon>
        <taxon>Magnoliopsida</taxon>
        <taxon>Liliopsida</taxon>
        <taxon>Poales</taxon>
        <taxon>Poaceae</taxon>
        <taxon>BOP clade</taxon>
        <taxon>Oryzoideae</taxon>
        <taxon>Oryzeae</taxon>
        <taxon>Oryzinae</taxon>
        <taxon>Oryza</taxon>
        <taxon>Oryza meyeriana</taxon>
    </lineage>
</organism>
<feature type="region of interest" description="Disordered" evidence="1">
    <location>
        <begin position="1"/>
        <end position="54"/>
    </location>
</feature>
<name>A0A6G1EEX8_9ORYZ</name>
<dbReference type="Proteomes" id="UP000479710">
    <property type="component" value="Unassembled WGS sequence"/>
</dbReference>
<keyword evidence="3" id="KW-1185">Reference proteome</keyword>
<evidence type="ECO:0000313" key="2">
    <source>
        <dbReference type="EMBL" id="KAF0923309.1"/>
    </source>
</evidence>
<protein>
    <submittedName>
        <fullName evidence="2">Uncharacterized protein</fullName>
    </submittedName>
</protein>
<comment type="caution">
    <text evidence="2">The sequence shown here is derived from an EMBL/GenBank/DDBJ whole genome shotgun (WGS) entry which is preliminary data.</text>
</comment>
<reference evidence="2 3" key="1">
    <citation type="submission" date="2019-11" db="EMBL/GenBank/DDBJ databases">
        <title>Whole genome sequence of Oryza granulata.</title>
        <authorList>
            <person name="Li W."/>
        </authorList>
    </citation>
    <scope>NUCLEOTIDE SEQUENCE [LARGE SCALE GENOMIC DNA]</scope>
    <source>
        <strain evidence="3">cv. Menghai</strain>
        <tissue evidence="2">Leaf</tissue>
    </source>
</reference>
<sequence length="99" mass="10427">MLKGTRGSSSPPTRGRRSAGRFQSVLGRLSCALKRRGNTHPPVVPKPTSAEPHRWPLSTEVSSHASVGKGHHLVLVLSVLAVSTAMPPFTGTIGSHTIS</sequence>
<accession>A0A6G1EEX8</accession>
<dbReference type="AlphaFoldDB" id="A0A6G1EEX8"/>